<dbReference type="GO" id="GO:0005829">
    <property type="term" value="C:cytosol"/>
    <property type="evidence" value="ECO:0007669"/>
    <property type="project" value="TreeGrafter"/>
</dbReference>
<dbReference type="Pfam" id="PF11799">
    <property type="entry name" value="IMS_C"/>
    <property type="match status" value="1"/>
</dbReference>
<keyword evidence="3" id="KW-0234">DNA repair</keyword>
<proteinExistence type="predicted"/>
<keyword evidence="6" id="KW-0548">Nucleotidyltransferase</keyword>
<evidence type="ECO:0000256" key="1">
    <source>
        <dbReference type="ARBA" id="ARBA00022763"/>
    </source>
</evidence>
<evidence type="ECO:0000256" key="3">
    <source>
        <dbReference type="ARBA" id="ARBA00023204"/>
    </source>
</evidence>
<dbReference type="CDD" id="cd01700">
    <property type="entry name" value="PolY_Pol_V_umuC"/>
    <property type="match status" value="1"/>
</dbReference>
<dbReference type="PROSITE" id="PS50173">
    <property type="entry name" value="UMUC"/>
    <property type="match status" value="1"/>
</dbReference>
<dbReference type="GO" id="GO:0006281">
    <property type="term" value="P:DNA repair"/>
    <property type="evidence" value="ECO:0007669"/>
    <property type="project" value="UniProtKB-KW"/>
</dbReference>
<dbReference type="Gene3D" id="3.40.1170.60">
    <property type="match status" value="1"/>
</dbReference>
<dbReference type="Gene3D" id="3.30.70.270">
    <property type="match status" value="1"/>
</dbReference>
<dbReference type="Pfam" id="PF13438">
    <property type="entry name" value="DUF4113"/>
    <property type="match status" value="1"/>
</dbReference>
<name>A0A1J5SUT4_9ZZZZ</name>
<evidence type="ECO:0000256" key="2">
    <source>
        <dbReference type="ARBA" id="ARBA00023199"/>
    </source>
</evidence>
<evidence type="ECO:0000259" key="5">
    <source>
        <dbReference type="PROSITE" id="PS50173"/>
    </source>
</evidence>
<dbReference type="AlphaFoldDB" id="A0A1J5SUT4"/>
<keyword evidence="6" id="KW-0808">Transferase</keyword>
<reference evidence="6" key="1">
    <citation type="submission" date="2016-10" db="EMBL/GenBank/DDBJ databases">
        <title>Sequence of Gallionella enrichment culture.</title>
        <authorList>
            <person name="Poehlein A."/>
            <person name="Muehling M."/>
            <person name="Daniel R."/>
        </authorList>
    </citation>
    <scope>NUCLEOTIDE SEQUENCE</scope>
</reference>
<dbReference type="PANTHER" id="PTHR11076:SF34">
    <property type="entry name" value="PROTEIN UMUC"/>
    <property type="match status" value="1"/>
</dbReference>
<dbReference type="GO" id="GO:0003887">
    <property type="term" value="F:DNA-directed DNA polymerase activity"/>
    <property type="evidence" value="ECO:0007669"/>
    <property type="project" value="UniProtKB-EC"/>
</dbReference>
<keyword evidence="2" id="KW-0741">SOS mutagenesis</keyword>
<gene>
    <name evidence="6" type="primary">dinB_8</name>
    <name evidence="6" type="ORF">GALL_100980</name>
</gene>
<dbReference type="SUPFAM" id="SSF56672">
    <property type="entry name" value="DNA/RNA polymerases"/>
    <property type="match status" value="1"/>
</dbReference>
<dbReference type="GO" id="GO:0042276">
    <property type="term" value="P:error-prone translesion synthesis"/>
    <property type="evidence" value="ECO:0007669"/>
    <property type="project" value="TreeGrafter"/>
</dbReference>
<evidence type="ECO:0000256" key="4">
    <source>
        <dbReference type="ARBA" id="ARBA00023236"/>
    </source>
</evidence>
<dbReference type="InterPro" id="IPR001126">
    <property type="entry name" value="UmuC"/>
</dbReference>
<feature type="domain" description="UmuC" evidence="5">
    <location>
        <begin position="5"/>
        <end position="190"/>
    </location>
</feature>
<dbReference type="InterPro" id="IPR043502">
    <property type="entry name" value="DNA/RNA_pol_sf"/>
</dbReference>
<keyword evidence="4" id="KW-0742">SOS response</keyword>
<accession>A0A1J5SUT4</accession>
<dbReference type="EC" id="2.7.7.7" evidence="6"/>
<sequence>MPRAIALVDCNNFYVSCERVFQPKLEGRPVVVLSNNDGCVVSRSQEAKDLGLKMAVPWYQMKDIARRHDIVALSSNYSLYSDLSNRVMSLLSHFSPSQEVYSIDESFLELTGIPAEHTAYGQQIRETVGRCIGIPVCVGIAPSKTLAKLANHVSKKNPRFGSVCDFNSMSTTELDTLLASIEVGEVWGIGRHTVPKLQGIGIHSVLDLKRAAAKRLGAKFSIVFERIVEELNGVVCLELDDVAPEKQQITCSRSFGMLTSALPDLEQAVISYTTRASEKLRQQRSMAGGIQVYLRTNPHREGEPQYQQSILMPLSEPTDDTRLFCRAALHGLHRIYRSGYAYQKAGVTLTQIIPAAARPNTLFDDVVARQKSHALMKAMDRINNRIGSGTLKLLGEGTHPSWTMRRENRSKRYTTEWNELAVCLG</sequence>
<dbReference type="PANTHER" id="PTHR11076">
    <property type="entry name" value="DNA REPAIR POLYMERASE UMUC / TRANSFERASE FAMILY MEMBER"/>
    <property type="match status" value="1"/>
</dbReference>
<organism evidence="6">
    <name type="scientific">mine drainage metagenome</name>
    <dbReference type="NCBI Taxonomy" id="410659"/>
    <lineage>
        <taxon>unclassified sequences</taxon>
        <taxon>metagenomes</taxon>
        <taxon>ecological metagenomes</taxon>
    </lineage>
</organism>
<evidence type="ECO:0000313" key="6">
    <source>
        <dbReference type="EMBL" id="OIR07816.1"/>
    </source>
</evidence>
<keyword evidence="1" id="KW-0227">DNA damage</keyword>
<protein>
    <submittedName>
        <fullName evidence="6">DNA polymerase IV</fullName>
        <ecNumber evidence="6">2.7.7.7</ecNumber>
    </submittedName>
</protein>
<dbReference type="InterPro" id="IPR043128">
    <property type="entry name" value="Rev_trsase/Diguanyl_cyclase"/>
</dbReference>
<dbReference type="InterPro" id="IPR017961">
    <property type="entry name" value="DNA_pol_Y-fam_little_finger"/>
</dbReference>
<dbReference type="EMBL" id="MLJW01000035">
    <property type="protein sequence ID" value="OIR07816.1"/>
    <property type="molecule type" value="Genomic_DNA"/>
</dbReference>
<dbReference type="GO" id="GO:0009432">
    <property type="term" value="P:SOS response"/>
    <property type="evidence" value="ECO:0007669"/>
    <property type="project" value="UniProtKB-KW"/>
</dbReference>
<dbReference type="InterPro" id="IPR050116">
    <property type="entry name" value="DNA_polymerase-Y"/>
</dbReference>
<dbReference type="Pfam" id="PF00817">
    <property type="entry name" value="IMS"/>
    <property type="match status" value="1"/>
</dbReference>
<dbReference type="NCBIfam" id="NF002955">
    <property type="entry name" value="PRK03609.1"/>
    <property type="match status" value="1"/>
</dbReference>
<dbReference type="GO" id="GO:0003684">
    <property type="term" value="F:damaged DNA binding"/>
    <property type="evidence" value="ECO:0007669"/>
    <property type="project" value="InterPro"/>
</dbReference>
<comment type="caution">
    <text evidence="6">The sequence shown here is derived from an EMBL/GenBank/DDBJ whole genome shotgun (WGS) entry which is preliminary data.</text>
</comment>
<dbReference type="Gene3D" id="1.10.150.20">
    <property type="entry name" value="5' to 3' exonuclease, C-terminal subdomain"/>
    <property type="match status" value="1"/>
</dbReference>
<dbReference type="InterPro" id="IPR025188">
    <property type="entry name" value="DUF4113"/>
</dbReference>